<dbReference type="GO" id="GO:0008168">
    <property type="term" value="F:methyltransferase activity"/>
    <property type="evidence" value="ECO:0007669"/>
    <property type="project" value="UniProtKB-KW"/>
</dbReference>
<feature type="domain" description="Helicase ATP-binding" evidence="3">
    <location>
        <begin position="42"/>
        <end position="195"/>
    </location>
</feature>
<dbReference type="PANTHER" id="PTHR45629:SF7">
    <property type="entry name" value="DNA EXCISION REPAIR PROTEIN ERCC-6-RELATED"/>
    <property type="match status" value="1"/>
</dbReference>
<accession>A0ABV9L122</accession>
<proteinExistence type="predicted"/>
<dbReference type="SUPFAM" id="SSF52540">
    <property type="entry name" value="P-loop containing nucleoside triphosphate hydrolases"/>
    <property type="match status" value="2"/>
</dbReference>
<dbReference type="InterPro" id="IPR029063">
    <property type="entry name" value="SAM-dependent_MTases_sf"/>
</dbReference>
<dbReference type="InterPro" id="IPR002941">
    <property type="entry name" value="DNA_methylase_N4/N6"/>
</dbReference>
<dbReference type="InterPro" id="IPR014001">
    <property type="entry name" value="Helicase_ATP-bd"/>
</dbReference>
<dbReference type="RefSeq" id="WP_380000176.1">
    <property type="nucleotide sequence ID" value="NZ_JBHSGN010000122.1"/>
</dbReference>
<keyword evidence="1 4" id="KW-0489">Methyltransferase</keyword>
<evidence type="ECO:0000256" key="2">
    <source>
        <dbReference type="ARBA" id="ARBA00022679"/>
    </source>
</evidence>
<evidence type="ECO:0000259" key="3">
    <source>
        <dbReference type="PROSITE" id="PS51192"/>
    </source>
</evidence>
<evidence type="ECO:0000256" key="1">
    <source>
        <dbReference type="ARBA" id="ARBA00022603"/>
    </source>
</evidence>
<name>A0ABV9L122_9BACT</name>
<gene>
    <name evidence="4" type="ORF">ACFO6W_21135</name>
</gene>
<dbReference type="InterPro" id="IPR027417">
    <property type="entry name" value="P-loop_NTPase"/>
</dbReference>
<dbReference type="PANTHER" id="PTHR45629">
    <property type="entry name" value="SNF2/RAD54 FAMILY MEMBER"/>
    <property type="match status" value="1"/>
</dbReference>
<dbReference type="Gene3D" id="3.40.50.150">
    <property type="entry name" value="Vaccinia Virus protein VP39"/>
    <property type="match status" value="1"/>
</dbReference>
<evidence type="ECO:0000313" key="5">
    <source>
        <dbReference type="Proteomes" id="UP001596023"/>
    </source>
</evidence>
<sequence length="839" mass="97552">MTREQEYINFLSLKMAISSQTGFDIEKSELTPTLYPHVKDTVQWAIKGGCRAIFSSFGLQKTVTQLEIAKQIIAHKGGKALIVCPKRVVIEFKAQAKEHLNMDVTYVRYMTDVIDCKTDIMIANYERVRDGDIKPDYFIMTSLDEASVLRDYGTKTYQEFLPKFSPVPYRYVATATPSPNRYKELIHYAGYLGIMDTGQALTRFFKRDSTKANNLTLYEHKEEEFWLWMSTWALFLTKPSDLGYSDEGYELPDLIAHEEVVNVDNSTAGVNKDGQVKMLREASTKDFRGKAKERRDNLDVKVDRIVEILNRPENKDDHFLIWHDLEAERHAICKAVPGCKAVYGTQKDEEADIIIDDFKNGRLKYLAAKPSMLGEGLNFQYHCHKAIMIIDDKFHDKFQAIHRIWRFMQKHNVHLYLVYAESESKIYQDFILKWEQHNKLVDNMAEIVRKYGLYGLDAQEKMMRWMFASREEYKGTDFVSVNNDCVLEAFKKPDNSSGLIITSIPFSNHYEYTPTYNDFGHNLNNDKFFQQMDFLTPEMYRILQPGRLACIHVKDRVLFGNATGTGMPTIDPFHAMCIFHYMKHGFEFMGMITVVTDVVRENNQTYRLGYTEMCKDGSKMGVGCPEYVLLFRKPQTNKSKAYADIPVIKDPESYSLARWQVDAHAFWKSSGNTLLTAEHIANMKIDQVRLLFKDFDRNNVYNYERHVEIAEMMDRINILPRTFMAIDPTTDHPMVWDDVARMKTLNTRQTQQNRQNHICPLQLDIVDRLIDRYSNEGDEVYEPFGGIGTVGYCALKKRRKAFLSELNYDYWFDGLGYMREAEMKASTPTLFDLMEMEAV</sequence>
<dbReference type="Proteomes" id="UP001596023">
    <property type="component" value="Unassembled WGS sequence"/>
</dbReference>
<evidence type="ECO:0000313" key="4">
    <source>
        <dbReference type="EMBL" id="MFC4676195.1"/>
    </source>
</evidence>
<reference evidence="5" key="1">
    <citation type="journal article" date="2019" name="Int. J. Syst. Evol. Microbiol.">
        <title>The Global Catalogue of Microorganisms (GCM) 10K type strain sequencing project: providing services to taxonomists for standard genome sequencing and annotation.</title>
        <authorList>
            <consortium name="The Broad Institute Genomics Platform"/>
            <consortium name="The Broad Institute Genome Sequencing Center for Infectious Disease"/>
            <person name="Wu L."/>
            <person name="Ma J."/>
        </authorList>
    </citation>
    <scope>NUCLEOTIDE SEQUENCE [LARGE SCALE GENOMIC DNA]</scope>
    <source>
        <strain evidence="5">CCUG 66188</strain>
    </source>
</reference>
<organism evidence="4 5">
    <name type="scientific">Dysgonomonas termitidis</name>
    <dbReference type="NCBI Taxonomy" id="1516126"/>
    <lineage>
        <taxon>Bacteria</taxon>
        <taxon>Pseudomonadati</taxon>
        <taxon>Bacteroidota</taxon>
        <taxon>Bacteroidia</taxon>
        <taxon>Bacteroidales</taxon>
        <taxon>Dysgonomonadaceae</taxon>
        <taxon>Dysgonomonas</taxon>
    </lineage>
</organism>
<dbReference type="Gene3D" id="3.40.50.300">
    <property type="entry name" value="P-loop containing nucleotide triphosphate hydrolases"/>
    <property type="match status" value="2"/>
</dbReference>
<dbReference type="InterPro" id="IPR050496">
    <property type="entry name" value="SNF2_RAD54_helicase_repair"/>
</dbReference>
<dbReference type="SUPFAM" id="SSF53335">
    <property type="entry name" value="S-adenosyl-L-methionine-dependent methyltransferases"/>
    <property type="match status" value="1"/>
</dbReference>
<dbReference type="EMBL" id="JBHSGN010000122">
    <property type="protein sequence ID" value="MFC4676195.1"/>
    <property type="molecule type" value="Genomic_DNA"/>
</dbReference>
<keyword evidence="2" id="KW-0808">Transferase</keyword>
<dbReference type="GO" id="GO:0032259">
    <property type="term" value="P:methylation"/>
    <property type="evidence" value="ECO:0007669"/>
    <property type="project" value="UniProtKB-KW"/>
</dbReference>
<keyword evidence="5" id="KW-1185">Reference proteome</keyword>
<protein>
    <submittedName>
        <fullName evidence="4">DNA methyltransferase</fullName>
    </submittedName>
</protein>
<dbReference type="Pfam" id="PF01555">
    <property type="entry name" value="N6_N4_Mtase"/>
    <property type="match status" value="1"/>
</dbReference>
<comment type="caution">
    <text evidence="4">The sequence shown here is derived from an EMBL/GenBank/DDBJ whole genome shotgun (WGS) entry which is preliminary data.</text>
</comment>
<dbReference type="PROSITE" id="PS51192">
    <property type="entry name" value="HELICASE_ATP_BIND_1"/>
    <property type="match status" value="1"/>
</dbReference>